<dbReference type="AlphaFoldDB" id="A0A382VEV6"/>
<gene>
    <name evidence="1" type="ORF">METZ01_LOCUS397419</name>
</gene>
<evidence type="ECO:0000313" key="1">
    <source>
        <dbReference type="EMBL" id="SVD44565.1"/>
    </source>
</evidence>
<dbReference type="EMBL" id="UINC01151140">
    <property type="protein sequence ID" value="SVD44565.1"/>
    <property type="molecule type" value="Genomic_DNA"/>
</dbReference>
<accession>A0A382VEV6</accession>
<sequence>MKRSIIVGTASEINLDISVLTIWMF</sequence>
<organism evidence="1">
    <name type="scientific">marine metagenome</name>
    <dbReference type="NCBI Taxonomy" id="408172"/>
    <lineage>
        <taxon>unclassified sequences</taxon>
        <taxon>metagenomes</taxon>
        <taxon>ecological metagenomes</taxon>
    </lineage>
</organism>
<reference evidence="1" key="1">
    <citation type="submission" date="2018-05" db="EMBL/GenBank/DDBJ databases">
        <authorList>
            <person name="Lanie J.A."/>
            <person name="Ng W.-L."/>
            <person name="Kazmierczak K.M."/>
            <person name="Andrzejewski T.M."/>
            <person name="Davidsen T.M."/>
            <person name="Wayne K.J."/>
            <person name="Tettelin H."/>
            <person name="Glass J.I."/>
            <person name="Rusch D."/>
            <person name="Podicherti R."/>
            <person name="Tsui H.-C.T."/>
            <person name="Winkler M.E."/>
        </authorList>
    </citation>
    <scope>NUCLEOTIDE SEQUENCE</scope>
</reference>
<protein>
    <submittedName>
        <fullName evidence="1">Uncharacterized protein</fullName>
    </submittedName>
</protein>
<proteinExistence type="predicted"/>
<name>A0A382VEV6_9ZZZZ</name>